<reference evidence="2 3" key="1">
    <citation type="submission" date="2019-03" db="EMBL/GenBank/DDBJ databases">
        <title>Genomic Encyclopedia of Archaeal and Bacterial Type Strains, Phase II (KMG-II): from individual species to whole genera.</title>
        <authorList>
            <person name="Goeker M."/>
        </authorList>
    </citation>
    <scope>NUCLEOTIDE SEQUENCE [LARGE SCALE GENOMIC DNA]</scope>
    <source>
        <strain evidence="2 3">DSM 19034</strain>
    </source>
</reference>
<evidence type="ECO:0000313" key="2">
    <source>
        <dbReference type="EMBL" id="TDO21901.1"/>
    </source>
</evidence>
<sequence length="266" mass="29758">MKSRKLIIGLLAIALTVSITSCERVAPNYIGVLMENYGKAGKEDFSTTKGKVNTMTPGTELFQVPLFEQRAKFEAPLSLKAADNTAFTSKPTYSYAVIEQRAVDVVFQNKQLGSGDEFMKALEDNILEAKIYDIMKEESRKFITDSLMANGGSLRFEERVQGLVSKEFEERGLKLTTFSSQLEFSDKVTKKIDNRNEVNTNVSVLDQQIIEQRKRNQLALLKAEENKILSSGITPELLSQQAIDKWNGQLPSTWAGSSLPFVKSLK</sequence>
<gene>
    <name evidence="2" type="ORF">CLV32_3009</name>
</gene>
<evidence type="ECO:0000313" key="3">
    <source>
        <dbReference type="Proteomes" id="UP000295499"/>
    </source>
</evidence>
<organism evidence="2 3">
    <name type="scientific">Pedobacter duraquae</name>
    <dbReference type="NCBI Taxonomy" id="425511"/>
    <lineage>
        <taxon>Bacteria</taxon>
        <taxon>Pseudomonadati</taxon>
        <taxon>Bacteroidota</taxon>
        <taxon>Sphingobacteriia</taxon>
        <taxon>Sphingobacteriales</taxon>
        <taxon>Sphingobacteriaceae</taxon>
        <taxon>Pedobacter</taxon>
    </lineage>
</organism>
<evidence type="ECO:0008006" key="4">
    <source>
        <dbReference type="Google" id="ProtNLM"/>
    </source>
</evidence>
<dbReference type="OrthoDB" id="9812991at2"/>
<keyword evidence="1" id="KW-0732">Signal</keyword>
<comment type="caution">
    <text evidence="2">The sequence shown here is derived from an EMBL/GenBank/DDBJ whole genome shotgun (WGS) entry which is preliminary data.</text>
</comment>
<feature type="signal peptide" evidence="1">
    <location>
        <begin position="1"/>
        <end position="21"/>
    </location>
</feature>
<name>A0A4R6IIV4_9SPHI</name>
<dbReference type="AlphaFoldDB" id="A0A4R6IIV4"/>
<keyword evidence="3" id="KW-1185">Reference proteome</keyword>
<protein>
    <recommendedName>
        <fullName evidence="4">SPFH domain/Band 7 family protein</fullName>
    </recommendedName>
</protein>
<proteinExistence type="predicted"/>
<dbReference type="Proteomes" id="UP000295499">
    <property type="component" value="Unassembled WGS sequence"/>
</dbReference>
<dbReference type="RefSeq" id="WP_133556779.1">
    <property type="nucleotide sequence ID" value="NZ_SNWM01000003.1"/>
</dbReference>
<accession>A0A4R6IIV4</accession>
<feature type="chain" id="PRO_5020537095" description="SPFH domain/Band 7 family protein" evidence="1">
    <location>
        <begin position="22"/>
        <end position="266"/>
    </location>
</feature>
<dbReference type="PROSITE" id="PS51257">
    <property type="entry name" value="PROKAR_LIPOPROTEIN"/>
    <property type="match status" value="1"/>
</dbReference>
<dbReference type="EMBL" id="SNWM01000003">
    <property type="protein sequence ID" value="TDO21901.1"/>
    <property type="molecule type" value="Genomic_DNA"/>
</dbReference>
<evidence type="ECO:0000256" key="1">
    <source>
        <dbReference type="SAM" id="SignalP"/>
    </source>
</evidence>